<name>A0ABQ1Q006_9GAMM</name>
<evidence type="ECO:0000313" key="2">
    <source>
        <dbReference type="EMBL" id="GGD08991.1"/>
    </source>
</evidence>
<dbReference type="Pfam" id="PF24696">
    <property type="entry name" value="UGSC"/>
    <property type="match status" value="1"/>
</dbReference>
<evidence type="ECO:0000313" key="3">
    <source>
        <dbReference type="Proteomes" id="UP000638188"/>
    </source>
</evidence>
<comment type="caution">
    <text evidence="2">The sequence shown here is derived from an EMBL/GenBank/DDBJ whole genome shotgun (WGS) entry which is preliminary data.</text>
</comment>
<proteinExistence type="predicted"/>
<organism evidence="2 3">
    <name type="scientific">Halopseudomonas salina</name>
    <dbReference type="NCBI Taxonomy" id="1323744"/>
    <lineage>
        <taxon>Bacteria</taxon>
        <taxon>Pseudomonadati</taxon>
        <taxon>Pseudomonadota</taxon>
        <taxon>Gammaproteobacteria</taxon>
        <taxon>Pseudomonadales</taxon>
        <taxon>Pseudomonadaceae</taxon>
        <taxon>Halopseudomonas</taxon>
    </lineage>
</organism>
<feature type="domain" description="UGSC-like" evidence="1">
    <location>
        <begin position="6"/>
        <end position="70"/>
    </location>
</feature>
<evidence type="ECO:0000259" key="1">
    <source>
        <dbReference type="Pfam" id="PF24696"/>
    </source>
</evidence>
<reference evidence="3" key="1">
    <citation type="journal article" date="2019" name="Int. J. Syst. Evol. Microbiol.">
        <title>The Global Catalogue of Microorganisms (GCM) 10K type strain sequencing project: providing services to taxonomists for standard genome sequencing and annotation.</title>
        <authorList>
            <consortium name="The Broad Institute Genomics Platform"/>
            <consortium name="The Broad Institute Genome Sequencing Center for Infectious Disease"/>
            <person name="Wu L."/>
            <person name="Ma J."/>
        </authorList>
    </citation>
    <scope>NUCLEOTIDE SEQUENCE [LARGE SCALE GENOMIC DNA]</scope>
    <source>
        <strain evidence="3">CGMCC 1.12482</strain>
    </source>
</reference>
<keyword evidence="3" id="KW-1185">Reference proteome</keyword>
<accession>A0ABQ1Q006</accession>
<protein>
    <recommendedName>
        <fullName evidence="1">UGSC-like domain-containing protein</fullName>
    </recommendedName>
</protein>
<dbReference type="EMBL" id="BMFF01000007">
    <property type="protein sequence ID" value="GGD08991.1"/>
    <property type="molecule type" value="Genomic_DNA"/>
</dbReference>
<gene>
    <name evidence="2" type="ORF">GCM10007418_30090</name>
</gene>
<dbReference type="Proteomes" id="UP000638188">
    <property type="component" value="Unassembled WGS sequence"/>
</dbReference>
<sequence length="74" mass="8101">MHDIGDLEGRQIPGVGIASTEFIDAAKMQSKALGMEPKMVFVQHPIQDRTDEELRLLADQALDNILQALTLQGA</sequence>
<dbReference type="InterPro" id="IPR057767">
    <property type="entry name" value="UGSC-like_dom"/>
</dbReference>